<sequence length="206" mass="23379">MNNGKIGFWGALVIVVLIYILREFLGGLSAFFFVPVDRLLFVTDSISPVIMWMLLGMFIGVVYGSFVAIKKYKLEWKLLFYPIGGLILLINIILLLSFVHRGNESAVVEKNITARAEEMNAAFNENLRKGIEAVDNEESTNAVYYFKMAVQSDGDNPKLDSLAILYSQIAAKKCKLYKRRSRLKYISNNYYKYAATLTSQTPEICK</sequence>
<feature type="transmembrane region" description="Helical" evidence="1">
    <location>
        <begin position="46"/>
        <end position="66"/>
    </location>
</feature>
<dbReference type="RefSeq" id="WP_215239392.1">
    <property type="nucleotide sequence ID" value="NZ_CAJRAF010000002.1"/>
</dbReference>
<proteinExistence type="predicted"/>
<feature type="transmembrane region" description="Helical" evidence="1">
    <location>
        <begin position="7"/>
        <end position="34"/>
    </location>
</feature>
<keyword evidence="1" id="KW-0472">Membrane</keyword>
<comment type="caution">
    <text evidence="2">The sequence shown here is derived from an EMBL/GenBank/DDBJ whole genome shotgun (WGS) entry which is preliminary data.</text>
</comment>
<reference evidence="2" key="1">
    <citation type="submission" date="2021-04" db="EMBL/GenBank/DDBJ databases">
        <authorList>
            <person name="Rodrigo-Torres L."/>
            <person name="Arahal R. D."/>
            <person name="Lucena T."/>
        </authorList>
    </citation>
    <scope>NUCLEOTIDE SEQUENCE</scope>
    <source>
        <strain evidence="2">CECT 9275</strain>
    </source>
</reference>
<gene>
    <name evidence="2" type="ORF">DYBT9275_02825</name>
</gene>
<dbReference type="AlphaFoldDB" id="A0A916N677"/>
<organism evidence="2 3">
    <name type="scientific">Dyadobacter helix</name>
    <dbReference type="NCBI Taxonomy" id="2822344"/>
    <lineage>
        <taxon>Bacteria</taxon>
        <taxon>Pseudomonadati</taxon>
        <taxon>Bacteroidota</taxon>
        <taxon>Cytophagia</taxon>
        <taxon>Cytophagales</taxon>
        <taxon>Spirosomataceae</taxon>
        <taxon>Dyadobacter</taxon>
    </lineage>
</organism>
<evidence type="ECO:0000313" key="2">
    <source>
        <dbReference type="EMBL" id="CAG5002166.1"/>
    </source>
</evidence>
<dbReference type="Proteomes" id="UP000680038">
    <property type="component" value="Unassembled WGS sequence"/>
</dbReference>
<evidence type="ECO:0000313" key="3">
    <source>
        <dbReference type="Proteomes" id="UP000680038"/>
    </source>
</evidence>
<keyword evidence="1" id="KW-0812">Transmembrane</keyword>
<feature type="transmembrane region" description="Helical" evidence="1">
    <location>
        <begin position="78"/>
        <end position="99"/>
    </location>
</feature>
<evidence type="ECO:0000256" key="1">
    <source>
        <dbReference type="SAM" id="Phobius"/>
    </source>
</evidence>
<name>A0A916N677_9BACT</name>
<dbReference type="EMBL" id="CAJRAF010000002">
    <property type="protein sequence ID" value="CAG5002166.1"/>
    <property type="molecule type" value="Genomic_DNA"/>
</dbReference>
<keyword evidence="3" id="KW-1185">Reference proteome</keyword>
<keyword evidence="1" id="KW-1133">Transmembrane helix</keyword>
<accession>A0A916N677</accession>
<protein>
    <submittedName>
        <fullName evidence="2">Uncharacterized protein</fullName>
    </submittedName>
</protein>